<dbReference type="PANTHER" id="PTHR12984">
    <property type="entry name" value="SCY1-RELATED S/T PROTEIN KINASE-LIKE"/>
    <property type="match status" value="1"/>
</dbReference>
<organism evidence="3 4">
    <name type="scientific">Meripilus lineatus</name>
    <dbReference type="NCBI Taxonomy" id="2056292"/>
    <lineage>
        <taxon>Eukaryota</taxon>
        <taxon>Fungi</taxon>
        <taxon>Dikarya</taxon>
        <taxon>Basidiomycota</taxon>
        <taxon>Agaricomycotina</taxon>
        <taxon>Agaricomycetes</taxon>
        <taxon>Polyporales</taxon>
        <taxon>Meripilaceae</taxon>
        <taxon>Meripilus</taxon>
    </lineage>
</organism>
<feature type="region of interest" description="Disordered" evidence="1">
    <location>
        <begin position="756"/>
        <end position="806"/>
    </location>
</feature>
<feature type="compositionally biased region" description="Polar residues" evidence="1">
    <location>
        <begin position="846"/>
        <end position="860"/>
    </location>
</feature>
<dbReference type="InterPro" id="IPR011989">
    <property type="entry name" value="ARM-like"/>
</dbReference>
<dbReference type="PANTHER" id="PTHR12984:SF6">
    <property type="entry name" value="SCY1-LIKE PROTEIN 2"/>
    <property type="match status" value="1"/>
</dbReference>
<keyword evidence="4" id="KW-1185">Reference proteome</keyword>
<reference evidence="3" key="1">
    <citation type="submission" date="2022-07" db="EMBL/GenBank/DDBJ databases">
        <title>Genome Sequence of Physisporinus lineatus.</title>
        <authorList>
            <person name="Buettner E."/>
        </authorList>
    </citation>
    <scope>NUCLEOTIDE SEQUENCE</scope>
    <source>
        <strain evidence="3">VT162</strain>
    </source>
</reference>
<name>A0AAD5UYY6_9APHY</name>
<accession>A0AAD5UYY6</accession>
<feature type="compositionally biased region" description="Low complexity" evidence="1">
    <location>
        <begin position="654"/>
        <end position="666"/>
    </location>
</feature>
<dbReference type="Gene3D" id="1.10.510.10">
    <property type="entry name" value="Transferase(Phosphotransferase) domain 1"/>
    <property type="match status" value="1"/>
</dbReference>
<dbReference type="Gene3D" id="1.25.10.10">
    <property type="entry name" value="Leucine-rich Repeat Variant"/>
    <property type="match status" value="1"/>
</dbReference>
<evidence type="ECO:0000256" key="1">
    <source>
        <dbReference type="SAM" id="MobiDB-lite"/>
    </source>
</evidence>
<feature type="compositionally biased region" description="Polar residues" evidence="1">
    <location>
        <begin position="727"/>
        <end position="739"/>
    </location>
</feature>
<dbReference type="InterPro" id="IPR016024">
    <property type="entry name" value="ARM-type_fold"/>
</dbReference>
<feature type="region of interest" description="Disordered" evidence="1">
    <location>
        <begin position="654"/>
        <end position="739"/>
    </location>
</feature>
<protein>
    <recommendedName>
        <fullName evidence="2">Protein kinase domain-containing protein</fullName>
    </recommendedName>
</protein>
<dbReference type="SMART" id="SM00220">
    <property type="entry name" value="S_TKc"/>
    <property type="match status" value="1"/>
</dbReference>
<gene>
    <name evidence="3" type="ORF">NLI96_g7586</name>
</gene>
<evidence type="ECO:0000259" key="2">
    <source>
        <dbReference type="PROSITE" id="PS50011"/>
    </source>
</evidence>
<evidence type="ECO:0000313" key="3">
    <source>
        <dbReference type="EMBL" id="KAJ3481554.1"/>
    </source>
</evidence>
<dbReference type="Gene3D" id="3.30.200.20">
    <property type="entry name" value="Phosphorylase Kinase, domain 1"/>
    <property type="match status" value="1"/>
</dbReference>
<dbReference type="Pfam" id="PF00069">
    <property type="entry name" value="Pkinase"/>
    <property type="match status" value="1"/>
</dbReference>
<dbReference type="AlphaFoldDB" id="A0AAD5UYY6"/>
<feature type="region of interest" description="Disordered" evidence="1">
    <location>
        <begin position="20"/>
        <end position="42"/>
    </location>
</feature>
<dbReference type="GO" id="GO:0005524">
    <property type="term" value="F:ATP binding"/>
    <property type="evidence" value="ECO:0007669"/>
    <property type="project" value="InterPro"/>
</dbReference>
<dbReference type="EMBL" id="JANAWD010000315">
    <property type="protein sequence ID" value="KAJ3481554.1"/>
    <property type="molecule type" value="Genomic_DNA"/>
</dbReference>
<comment type="caution">
    <text evidence="3">The sequence shown here is derived from an EMBL/GenBank/DDBJ whole genome shotgun (WGS) entry which is preliminary data.</text>
</comment>
<dbReference type="InterPro" id="IPR051177">
    <property type="entry name" value="CIK-Related_Protein"/>
</dbReference>
<proteinExistence type="predicted"/>
<feature type="region of interest" description="Disordered" evidence="1">
    <location>
        <begin position="824"/>
        <end position="873"/>
    </location>
</feature>
<feature type="compositionally biased region" description="Low complexity" evidence="1">
    <location>
        <begin position="681"/>
        <end position="694"/>
    </location>
</feature>
<evidence type="ECO:0000313" key="4">
    <source>
        <dbReference type="Proteomes" id="UP001212997"/>
    </source>
</evidence>
<dbReference type="CDD" id="cd14011">
    <property type="entry name" value="PK_SCY1_like"/>
    <property type="match status" value="1"/>
</dbReference>
<dbReference type="InterPro" id="IPR000719">
    <property type="entry name" value="Prot_kinase_dom"/>
</dbReference>
<dbReference type="SUPFAM" id="SSF48371">
    <property type="entry name" value="ARM repeat"/>
    <property type="match status" value="1"/>
</dbReference>
<feature type="compositionally biased region" description="Low complexity" evidence="1">
    <location>
        <begin position="702"/>
        <end position="721"/>
    </location>
</feature>
<dbReference type="GO" id="GO:0004672">
    <property type="term" value="F:protein kinase activity"/>
    <property type="evidence" value="ECO:0007669"/>
    <property type="project" value="InterPro"/>
</dbReference>
<dbReference type="PROSITE" id="PS50011">
    <property type="entry name" value="PROTEIN_KINASE_DOM"/>
    <property type="match status" value="1"/>
</dbReference>
<dbReference type="InterPro" id="IPR011009">
    <property type="entry name" value="Kinase-like_dom_sf"/>
</dbReference>
<dbReference type="SUPFAM" id="SSF56112">
    <property type="entry name" value="Protein kinase-like (PK-like)"/>
    <property type="match status" value="1"/>
</dbReference>
<feature type="domain" description="Protein kinase" evidence="2">
    <location>
        <begin position="1"/>
        <end position="336"/>
    </location>
</feature>
<dbReference type="Proteomes" id="UP001212997">
    <property type="component" value="Unassembled WGS sequence"/>
</dbReference>
<sequence length="873" mass="94765">MLAAAQSLFGRTHISQTYTIGSATGSRTSTPGPNASSSSTLPTVAHAPTFHVGPWRVQSATHKVNGKRVSVWTAEKKSAELDRAGPNSKERTLEASALGRLRHPSILEMVEPLEETRGELVFATEPVISSLHLVIPGSIQYAPLMELDEVEIQKGIIQVCKGLSFLHTSARLIHTNITPESVLINSAGDWKIAGLGLTIPLKGPDGNPTRWEFPTFDGRVPAYTQRSFDYMAPEYALDEVLDPSSDMFSLGCLMYAVHCKGNPPFKNHGSLGGLRENAGKPLTGMERLDQDLRGTFPKSSSIRRLPHVWSGLLNSLITRHHQSRPTPTTLLSHPFFSSLPISTLNFLDRSNFAAKTREEKISFMKGLTGVLSRFTEGLRTRKILPSLLEEMKDTNLLPYILPNVFAIAEILSPSQFASIVLPSLKPLFAIKEPPQNMITLLDNLKMLQSKTDAPVFREHVLPLVYNALENEHAVVQERALKAVPDLCDSIDYAEIQGVMFPRVAVVFSKTRILSVKVATLNTFLSMVATLDQTSLTQKLVPLLSKIRTKEPAVTMATLAVQEAMGMKVDREAVATLVLPQLWAMSMGPLLSVSQFKRFMEVIKKLGERVEKEHDQYLRDSQRIEDRSAITQNGAHAPKLGSVDFASLVGGAGGTTAATSTLPTTEANGNGADMSWEDDVWGSLLSSGPTSAPTTTPKPFPATLPSQPTHSLSSSPKLSTTPYRPPITKSSSRGLGATSVPSTSFNTSLFQAIDEPRTSLSTGSPVQQRPTLASSQNVHPRSSLSTAPPLLPQQSTPNFSTPMTAFQAPKPNYNLTLSSTPMAPTMSSPPIFNQVPPPTGGILAPSRPSQSQWPTSGTTKQLTKDDWGDFDPLA</sequence>
<feature type="compositionally biased region" description="Polar residues" evidence="1">
    <location>
        <begin position="757"/>
        <end position="803"/>
    </location>
</feature>